<name>A0A9D3V5A3_9ROSI</name>
<dbReference type="EMBL" id="JAIQCV010000008">
    <property type="protein sequence ID" value="KAH1072401.1"/>
    <property type="molecule type" value="Genomic_DNA"/>
</dbReference>
<accession>A0A9D3V5A3</accession>
<comment type="caution">
    <text evidence="1">The sequence shown here is derived from an EMBL/GenBank/DDBJ whole genome shotgun (WGS) entry which is preliminary data.</text>
</comment>
<keyword evidence="2" id="KW-1185">Reference proteome</keyword>
<protein>
    <submittedName>
        <fullName evidence="1">Uncharacterized protein</fullName>
    </submittedName>
</protein>
<reference evidence="1 2" key="1">
    <citation type="journal article" date="2021" name="Plant Biotechnol. J.">
        <title>Multi-omics assisted identification of the key and species-specific regulatory components of drought-tolerant mechanisms in Gossypium stocksii.</title>
        <authorList>
            <person name="Yu D."/>
            <person name="Ke L."/>
            <person name="Zhang D."/>
            <person name="Wu Y."/>
            <person name="Sun Y."/>
            <person name="Mei J."/>
            <person name="Sun J."/>
            <person name="Sun Y."/>
        </authorList>
    </citation>
    <scope>NUCLEOTIDE SEQUENCE [LARGE SCALE GENOMIC DNA]</scope>
    <source>
        <strain evidence="2">cv. E1</strain>
        <tissue evidence="1">Leaf</tissue>
    </source>
</reference>
<dbReference type="Proteomes" id="UP000828251">
    <property type="component" value="Unassembled WGS sequence"/>
</dbReference>
<evidence type="ECO:0000313" key="1">
    <source>
        <dbReference type="EMBL" id="KAH1072401.1"/>
    </source>
</evidence>
<proteinExistence type="predicted"/>
<dbReference type="AlphaFoldDB" id="A0A9D3V5A3"/>
<gene>
    <name evidence="1" type="ORF">J1N35_024729</name>
</gene>
<evidence type="ECO:0000313" key="2">
    <source>
        <dbReference type="Proteomes" id="UP000828251"/>
    </source>
</evidence>
<organism evidence="1 2">
    <name type="scientific">Gossypium stocksii</name>
    <dbReference type="NCBI Taxonomy" id="47602"/>
    <lineage>
        <taxon>Eukaryota</taxon>
        <taxon>Viridiplantae</taxon>
        <taxon>Streptophyta</taxon>
        <taxon>Embryophyta</taxon>
        <taxon>Tracheophyta</taxon>
        <taxon>Spermatophyta</taxon>
        <taxon>Magnoliopsida</taxon>
        <taxon>eudicotyledons</taxon>
        <taxon>Gunneridae</taxon>
        <taxon>Pentapetalae</taxon>
        <taxon>rosids</taxon>
        <taxon>malvids</taxon>
        <taxon>Malvales</taxon>
        <taxon>Malvaceae</taxon>
        <taxon>Malvoideae</taxon>
        <taxon>Gossypium</taxon>
    </lineage>
</organism>
<sequence length="196" mass="22459">MRLLRMEVWGYSIWVTRTRCYGLRIMSKEFAHCRSRGAFVLLYGGAPLEDCTLVRHLVTCAGQWSWETLEQVLTHHIAARIVGVFLPSYSASKDRLMWRWSSDPLLQLLNRLQCINVLMVVRIGPWSGKMMRHISPCSSSLNRLHFKGLIPSAKDFAMSDFNSSRESLMSPSQVGTSLNYGLNIDYSGLHDRHRVL</sequence>